<dbReference type="Pfam" id="PF00561">
    <property type="entry name" value="Abhydrolase_1"/>
    <property type="match status" value="1"/>
</dbReference>
<dbReference type="SUPFAM" id="SSF53474">
    <property type="entry name" value="alpha/beta-Hydrolases"/>
    <property type="match status" value="1"/>
</dbReference>
<accession>A0A8X8GH00</accession>
<evidence type="ECO:0000256" key="1">
    <source>
        <dbReference type="ARBA" id="ARBA00022801"/>
    </source>
</evidence>
<comment type="caution">
    <text evidence="3">The sequence shown here is derived from an EMBL/GenBank/DDBJ whole genome shotgun (WGS) entry which is preliminary data.</text>
</comment>
<keyword evidence="1 3" id="KW-0378">Hydrolase</keyword>
<evidence type="ECO:0000313" key="3">
    <source>
        <dbReference type="EMBL" id="MCF0264451.1"/>
    </source>
</evidence>
<evidence type="ECO:0000313" key="4">
    <source>
        <dbReference type="Proteomes" id="UP000887320"/>
    </source>
</evidence>
<name>A0A8X8GH00_ACIGI</name>
<dbReference type="InterPro" id="IPR000073">
    <property type="entry name" value="AB_hydrolase_1"/>
</dbReference>
<organism evidence="3 4">
    <name type="scientific">Acinetobacter guillouiae</name>
    <name type="common">Acinetobacter genomosp. 11</name>
    <dbReference type="NCBI Taxonomy" id="106649"/>
    <lineage>
        <taxon>Bacteria</taxon>
        <taxon>Pseudomonadati</taxon>
        <taxon>Pseudomonadota</taxon>
        <taxon>Gammaproteobacteria</taxon>
        <taxon>Moraxellales</taxon>
        <taxon>Moraxellaceae</taxon>
        <taxon>Acinetobacter</taxon>
    </lineage>
</organism>
<dbReference type="InterPro" id="IPR000639">
    <property type="entry name" value="Epox_hydrolase-like"/>
</dbReference>
<dbReference type="Proteomes" id="UP000887320">
    <property type="component" value="Unassembled WGS sequence"/>
</dbReference>
<dbReference type="Gene3D" id="3.40.50.1820">
    <property type="entry name" value="alpha/beta hydrolase"/>
    <property type="match status" value="1"/>
</dbReference>
<sequence length="303" mass="33870">MKHFDKTKLYVHSGNICLAAYHWGSLDVDQDTIVLIHGYPDSAEVWHAVAQYLAPHFNVVAYDVRGTGLSDIPQTTADYAFEHLIEDLSQVIKAVSPHQSVHLVGHDWGALQGWEAVLADRLKSQIASYTALAPSTDHVGWWFHRQLAQGNLQGYFNVIKRVSASSYMAMLQIPVLPELTWRLGLGKVWPKLVGYLEKTSVEKSPTQLRNAISGLGLYRQNLTKALFKPTGRTTTIPVQMLLMNQDPFVPLALSRGMEEWGDDIRYSEVSAGHWGILSQPQAVADKIQQFVQLFLVNKAIAIV</sequence>
<dbReference type="PRINTS" id="PR00412">
    <property type="entry name" value="EPOXHYDRLASE"/>
</dbReference>
<reference evidence="3" key="1">
    <citation type="submission" date="2021-07" db="EMBL/GenBank/DDBJ databases">
        <authorList>
            <person name="Fernandez M."/>
            <person name="Pereira P."/>
            <person name="Torres Tejerizo G.A."/>
            <person name="Gonzalez P."/>
            <person name="Agostini E."/>
        </authorList>
    </citation>
    <scope>NUCLEOTIDE SEQUENCE</scope>
    <source>
        <strain evidence="3">SFC 500-1A</strain>
    </source>
</reference>
<protein>
    <submittedName>
        <fullName evidence="3">Alpha/beta fold hydrolase</fullName>
    </submittedName>
</protein>
<dbReference type="EMBL" id="JAHWXT010000002">
    <property type="protein sequence ID" value="MCF0264451.1"/>
    <property type="molecule type" value="Genomic_DNA"/>
</dbReference>
<dbReference type="PANTHER" id="PTHR43329">
    <property type="entry name" value="EPOXIDE HYDROLASE"/>
    <property type="match status" value="1"/>
</dbReference>
<gene>
    <name evidence="3" type="ORF">KW868_08245</name>
</gene>
<dbReference type="GO" id="GO:0016787">
    <property type="term" value="F:hydrolase activity"/>
    <property type="evidence" value="ECO:0007669"/>
    <property type="project" value="UniProtKB-KW"/>
</dbReference>
<dbReference type="AlphaFoldDB" id="A0A8X8GH00"/>
<evidence type="ECO:0000259" key="2">
    <source>
        <dbReference type="Pfam" id="PF00561"/>
    </source>
</evidence>
<proteinExistence type="predicted"/>
<feature type="domain" description="AB hydrolase-1" evidence="2">
    <location>
        <begin position="32"/>
        <end position="278"/>
    </location>
</feature>
<dbReference type="InterPro" id="IPR029058">
    <property type="entry name" value="AB_hydrolase_fold"/>
</dbReference>
<dbReference type="RefSeq" id="WP_234623190.1">
    <property type="nucleotide sequence ID" value="NZ_JAHWXT010000002.1"/>
</dbReference>